<evidence type="ECO:0000313" key="1">
    <source>
        <dbReference type="EMBL" id="MBC8575840.1"/>
    </source>
</evidence>
<proteinExistence type="predicted"/>
<name>A0ABR7NHH7_9FIRM</name>
<evidence type="ECO:0008006" key="3">
    <source>
        <dbReference type="Google" id="ProtNLM"/>
    </source>
</evidence>
<dbReference type="Proteomes" id="UP000658131">
    <property type="component" value="Unassembled WGS sequence"/>
</dbReference>
<evidence type="ECO:0000313" key="2">
    <source>
        <dbReference type="Proteomes" id="UP000658131"/>
    </source>
</evidence>
<gene>
    <name evidence="1" type="ORF">H8717_05360</name>
</gene>
<dbReference type="EMBL" id="JACRTB010000007">
    <property type="protein sequence ID" value="MBC8575840.1"/>
    <property type="molecule type" value="Genomic_DNA"/>
</dbReference>
<organism evidence="1 2">
    <name type="scientific">Yanshouia hominis</name>
    <dbReference type="NCBI Taxonomy" id="2763673"/>
    <lineage>
        <taxon>Bacteria</taxon>
        <taxon>Bacillati</taxon>
        <taxon>Bacillota</taxon>
        <taxon>Clostridia</taxon>
        <taxon>Eubacteriales</taxon>
        <taxon>Oscillospiraceae</taxon>
        <taxon>Yanshouia</taxon>
    </lineage>
</organism>
<accession>A0ABR7NHH7</accession>
<protein>
    <recommendedName>
        <fullName evidence="3">Transcriptional regulator</fullName>
    </recommendedName>
</protein>
<sequence length="136" mass="15889">MGRVNWMERAKEVACRYRINCRELQALRYAAQPASCPVRSGRIPKPTEDEVMRRYASARQTRLEQETEAVEFAIAMVRRKKQGDLTERLWEMVYRDQTHYLKGAALELGIPERTAVRYSGYFLKNIAFAMGYISTF</sequence>
<keyword evidence="2" id="KW-1185">Reference proteome</keyword>
<dbReference type="RefSeq" id="WP_262399410.1">
    <property type="nucleotide sequence ID" value="NZ_JACRTB010000007.1"/>
</dbReference>
<comment type="caution">
    <text evidence="1">The sequence shown here is derived from an EMBL/GenBank/DDBJ whole genome shotgun (WGS) entry which is preliminary data.</text>
</comment>
<reference evidence="1 2" key="1">
    <citation type="submission" date="2020-08" db="EMBL/GenBank/DDBJ databases">
        <title>Genome public.</title>
        <authorList>
            <person name="Liu C."/>
            <person name="Sun Q."/>
        </authorList>
    </citation>
    <scope>NUCLEOTIDE SEQUENCE [LARGE SCALE GENOMIC DNA]</scope>
    <source>
        <strain evidence="1 2">BX1</strain>
    </source>
</reference>